<evidence type="ECO:0000256" key="1">
    <source>
        <dbReference type="SAM" id="MobiDB-lite"/>
    </source>
</evidence>
<keyword evidence="3" id="KW-1185">Reference proteome</keyword>
<dbReference type="Proteomes" id="UP001176940">
    <property type="component" value="Unassembled WGS sequence"/>
</dbReference>
<dbReference type="EMBL" id="CAUEEQ010008640">
    <property type="protein sequence ID" value="CAJ0932549.1"/>
    <property type="molecule type" value="Genomic_DNA"/>
</dbReference>
<protein>
    <submittedName>
        <fullName evidence="2">Uncharacterized protein</fullName>
    </submittedName>
</protein>
<evidence type="ECO:0000313" key="3">
    <source>
        <dbReference type="Proteomes" id="UP001176940"/>
    </source>
</evidence>
<evidence type="ECO:0000313" key="2">
    <source>
        <dbReference type="EMBL" id="CAJ0932549.1"/>
    </source>
</evidence>
<sequence length="125" mass="13840">MTSIIPGLTASPRQQSATRDSPAVYASCYGNKPARPVPAKNRGLSLLGTPPCLMNRRRQREKPTAELTLRQLTQLIKVLQQKPKKSTEEGKESDPGRAVVSCFCHPKIFGFRCLPCVYDRSKRAG</sequence>
<comment type="caution">
    <text evidence="2">The sequence shown here is derived from an EMBL/GenBank/DDBJ whole genome shotgun (WGS) entry which is preliminary data.</text>
</comment>
<name>A0ABN9L410_9NEOB</name>
<reference evidence="2" key="1">
    <citation type="submission" date="2023-07" db="EMBL/GenBank/DDBJ databases">
        <authorList>
            <person name="Stuckert A."/>
        </authorList>
    </citation>
    <scope>NUCLEOTIDE SEQUENCE</scope>
</reference>
<organism evidence="2 3">
    <name type="scientific">Ranitomeya imitator</name>
    <name type="common">mimic poison frog</name>
    <dbReference type="NCBI Taxonomy" id="111125"/>
    <lineage>
        <taxon>Eukaryota</taxon>
        <taxon>Metazoa</taxon>
        <taxon>Chordata</taxon>
        <taxon>Craniata</taxon>
        <taxon>Vertebrata</taxon>
        <taxon>Euteleostomi</taxon>
        <taxon>Amphibia</taxon>
        <taxon>Batrachia</taxon>
        <taxon>Anura</taxon>
        <taxon>Neobatrachia</taxon>
        <taxon>Hyloidea</taxon>
        <taxon>Dendrobatidae</taxon>
        <taxon>Dendrobatinae</taxon>
        <taxon>Ranitomeya</taxon>
    </lineage>
</organism>
<feature type="region of interest" description="Disordered" evidence="1">
    <location>
        <begin position="1"/>
        <end position="51"/>
    </location>
</feature>
<gene>
    <name evidence="2" type="ORF">RIMI_LOCUS5139373</name>
</gene>
<proteinExistence type="predicted"/>
<accession>A0ABN9L410</accession>